<evidence type="ECO:0000256" key="1">
    <source>
        <dbReference type="ARBA" id="ARBA00011047"/>
    </source>
</evidence>
<dbReference type="GO" id="GO:0051301">
    <property type="term" value="P:cell division"/>
    <property type="evidence" value="ECO:0007669"/>
    <property type="project" value="UniProtKB-KW"/>
</dbReference>
<gene>
    <name evidence="3" type="ORF">ACJ72_06582</name>
</gene>
<dbReference type="OrthoDB" id="360540at2759"/>
<dbReference type="AlphaFoldDB" id="A0A1B7NR62"/>
<keyword evidence="3" id="KW-0131">Cell cycle</keyword>
<dbReference type="GO" id="GO:0005737">
    <property type="term" value="C:cytoplasm"/>
    <property type="evidence" value="ECO:0007669"/>
    <property type="project" value="TreeGrafter"/>
</dbReference>
<accession>A0A1B7NR62</accession>
<comment type="similarity">
    <text evidence="1">Belongs to the CDC123 family.</text>
</comment>
<keyword evidence="4" id="KW-1185">Reference proteome</keyword>
<feature type="compositionally biased region" description="Acidic residues" evidence="2">
    <location>
        <begin position="350"/>
        <end position="371"/>
    </location>
</feature>
<feature type="region of interest" description="Disordered" evidence="2">
    <location>
        <begin position="169"/>
        <end position="192"/>
    </location>
</feature>
<dbReference type="EMBL" id="LGUA01001158">
    <property type="protein sequence ID" value="OAX79100.1"/>
    <property type="molecule type" value="Genomic_DNA"/>
</dbReference>
<feature type="compositionally biased region" description="Acidic residues" evidence="2">
    <location>
        <begin position="172"/>
        <end position="185"/>
    </location>
</feature>
<proteinExistence type="inferred from homology"/>
<reference evidence="3 4" key="1">
    <citation type="submission" date="2015-07" db="EMBL/GenBank/DDBJ databases">
        <title>Emmonsia species relationships and genome sequence.</title>
        <authorList>
            <person name="Cuomo C.A."/>
            <person name="Schwartz I.S."/>
            <person name="Kenyon C."/>
            <person name="de Hoog G.S."/>
            <person name="Govender N.P."/>
            <person name="Botha A."/>
            <person name="Moreno L."/>
            <person name="de Vries M."/>
            <person name="Munoz J.F."/>
            <person name="Stielow J.B."/>
        </authorList>
    </citation>
    <scope>NUCLEOTIDE SEQUENCE [LARGE SCALE GENOMIC DNA]</scope>
    <source>
        <strain evidence="3 4">CBS 136260</strain>
    </source>
</reference>
<evidence type="ECO:0000256" key="2">
    <source>
        <dbReference type="SAM" id="MobiDB-lite"/>
    </source>
</evidence>
<evidence type="ECO:0000313" key="3">
    <source>
        <dbReference type="EMBL" id="OAX79100.1"/>
    </source>
</evidence>
<protein>
    <submittedName>
        <fullName evidence="3">Cell division cycle protein 123</fullName>
    </submittedName>
</protein>
<dbReference type="STRING" id="1658172.A0A1B7NR62"/>
<name>A0A1B7NR62_9EURO</name>
<sequence length="452" mass="51397">MAGDDITPPEGISNGLPFPTLKKSHILHCSYHYWHPKYRSITPKARLVPLTNAFLDYLRADGIILPPQDENVPGADDDSGVYSISDRSDSDDEDADPSTQWQEIHAQIKATIEELDGKVAPKLNWSAPKDATWMSATNDMQCRTPNDIYLLLKSSDFVTHDLEHAFDGCVSDTEEEEEEEEEEEDKEKQERAQTKTRIPYHLVLRKYITLNPALEFRCFVRDRQLLCLCQRDLNHFDFLFSLRDDLRDKIQTFFDIRLRDTFPDPNFVFDVYVPPPHNRVWLMDINPWALRTDPLLFSWLEILNMKGPSCDDDVEDGYGGRGGEGEVVQLKLHRPSSTGKDAGNESSQDAPEEEEDDDDEDEDEDADDLDDITTLPFVPEFRLVEHDDPEAYGFTTPRYSAHKLPREVVDASISGPGGMGEFLGKWQDILAKRVEEDEEADVEAVGATAGND</sequence>
<dbReference type="InterPro" id="IPR009772">
    <property type="entry name" value="CDC123"/>
</dbReference>
<evidence type="ECO:0000313" key="4">
    <source>
        <dbReference type="Proteomes" id="UP000091918"/>
    </source>
</evidence>
<feature type="region of interest" description="Disordered" evidence="2">
    <location>
        <begin position="66"/>
        <end position="100"/>
    </location>
</feature>
<comment type="caution">
    <text evidence="3">The sequence shown here is derived from an EMBL/GenBank/DDBJ whole genome shotgun (WGS) entry which is preliminary data.</text>
</comment>
<feature type="compositionally biased region" description="Polar residues" evidence="2">
    <location>
        <begin position="335"/>
        <end position="348"/>
    </location>
</feature>
<dbReference type="Pfam" id="PF07065">
    <property type="entry name" value="D123"/>
    <property type="match status" value="1"/>
</dbReference>
<feature type="region of interest" description="Disordered" evidence="2">
    <location>
        <begin position="332"/>
        <end position="372"/>
    </location>
</feature>
<dbReference type="Proteomes" id="UP000091918">
    <property type="component" value="Unassembled WGS sequence"/>
</dbReference>
<organism evidence="3 4">
    <name type="scientific">Emergomyces africanus</name>
    <dbReference type="NCBI Taxonomy" id="1955775"/>
    <lineage>
        <taxon>Eukaryota</taxon>
        <taxon>Fungi</taxon>
        <taxon>Dikarya</taxon>
        <taxon>Ascomycota</taxon>
        <taxon>Pezizomycotina</taxon>
        <taxon>Eurotiomycetes</taxon>
        <taxon>Eurotiomycetidae</taxon>
        <taxon>Onygenales</taxon>
        <taxon>Ajellomycetaceae</taxon>
        <taxon>Emergomyces</taxon>
    </lineage>
</organism>
<dbReference type="PANTHER" id="PTHR15323:SF6">
    <property type="entry name" value="CELL DIVISION CYCLE PROTEIN 123 HOMOLOG"/>
    <property type="match status" value="1"/>
</dbReference>
<dbReference type="PANTHER" id="PTHR15323">
    <property type="entry name" value="D123 PROTEIN"/>
    <property type="match status" value="1"/>
</dbReference>
<keyword evidence="3" id="KW-0132">Cell division</keyword>